<dbReference type="STRING" id="3694.A0A2K2C0F7"/>
<proteinExistence type="inferred from homology"/>
<evidence type="ECO:0000256" key="2">
    <source>
        <dbReference type="ARBA" id="ARBA00024341"/>
    </source>
</evidence>
<dbReference type="Proteomes" id="UP000006729">
    <property type="component" value="Chromosome 1"/>
</dbReference>
<organism evidence="4 5">
    <name type="scientific">Populus trichocarpa</name>
    <name type="common">Western balsam poplar</name>
    <name type="synonym">Populus balsamifera subsp. trichocarpa</name>
    <dbReference type="NCBI Taxonomy" id="3694"/>
    <lineage>
        <taxon>Eukaryota</taxon>
        <taxon>Viridiplantae</taxon>
        <taxon>Streptophyta</taxon>
        <taxon>Embryophyta</taxon>
        <taxon>Tracheophyta</taxon>
        <taxon>Spermatophyta</taxon>
        <taxon>Magnoliopsida</taxon>
        <taxon>eudicotyledons</taxon>
        <taxon>Gunneridae</taxon>
        <taxon>Pentapetalae</taxon>
        <taxon>rosids</taxon>
        <taxon>fabids</taxon>
        <taxon>Malpighiales</taxon>
        <taxon>Salicaceae</taxon>
        <taxon>Saliceae</taxon>
        <taxon>Populus</taxon>
    </lineage>
</organism>
<keyword evidence="1" id="KW-0112">Calmodulin-binding</keyword>
<evidence type="ECO:0000256" key="3">
    <source>
        <dbReference type="SAM" id="MobiDB-lite"/>
    </source>
</evidence>
<evidence type="ECO:0008006" key="6">
    <source>
        <dbReference type="Google" id="ProtNLM"/>
    </source>
</evidence>
<dbReference type="PROSITE" id="PS50096">
    <property type="entry name" value="IQ"/>
    <property type="match status" value="1"/>
</dbReference>
<dbReference type="InParanoid" id="A0A2K2C0F7"/>
<dbReference type="AlphaFoldDB" id="A0A2K2C0F7"/>
<evidence type="ECO:0000313" key="4">
    <source>
        <dbReference type="EMBL" id="PNT55516.1"/>
    </source>
</evidence>
<feature type="compositionally biased region" description="Polar residues" evidence="3">
    <location>
        <begin position="222"/>
        <end position="235"/>
    </location>
</feature>
<feature type="region of interest" description="Disordered" evidence="3">
    <location>
        <begin position="112"/>
        <end position="155"/>
    </location>
</feature>
<dbReference type="PANTHER" id="PTHR32295:SF126">
    <property type="entry name" value="PROTEIN IQ-DOMAIN 8"/>
    <property type="match status" value="1"/>
</dbReference>
<dbReference type="PANTHER" id="PTHR32295">
    <property type="entry name" value="IQ-DOMAIN 5-RELATED"/>
    <property type="match status" value="1"/>
</dbReference>
<feature type="compositionally biased region" description="Low complexity" evidence="3">
    <location>
        <begin position="236"/>
        <end position="245"/>
    </location>
</feature>
<sequence length="298" mass="33840">MIIVEEALHYSTIFLLTARRALRALKARVRLQAIFRGRQVRKKAAVTLRCMQALVRGHTRVRAQTVSMLENKAAQNSLTEYMSQTDLSEQAEKGWCDSPGTMDEVTEKLQMRKEEPLREREQLHIPSLDRRTSKSALSLKNQSQNNSSPGWSGLDHWMTTKPWEKRLVEEFHTNSSEIQLSRKSEDNIASFYFSKHDSVKLRKNIVASKILAKSPAVNHVTCSSSAPSSECQYNESSVSTSSTSPSPIPFSMDMLVADRVQGRYSQKTAYMNLTKSNKLQAKKQQVFFSKYSQADNRG</sequence>
<feature type="compositionally biased region" description="Basic and acidic residues" evidence="3">
    <location>
        <begin position="112"/>
        <end position="132"/>
    </location>
</feature>
<dbReference type="EMBL" id="CM009290">
    <property type="protein sequence ID" value="PNT55516.1"/>
    <property type="molecule type" value="Genomic_DNA"/>
</dbReference>
<accession>A0A2K2C0F7</accession>
<keyword evidence="5" id="KW-1185">Reference proteome</keyword>
<gene>
    <name evidence="4" type="ORF">POPTR_001G197100</name>
</gene>
<feature type="region of interest" description="Disordered" evidence="3">
    <location>
        <begin position="222"/>
        <end position="245"/>
    </location>
</feature>
<comment type="similarity">
    <text evidence="2">Belongs to the IQD family.</text>
</comment>
<evidence type="ECO:0000313" key="5">
    <source>
        <dbReference type="Proteomes" id="UP000006729"/>
    </source>
</evidence>
<protein>
    <recommendedName>
        <fullName evidence="6">DUF4005 domain-containing protein</fullName>
    </recommendedName>
</protein>
<reference evidence="4 5" key="1">
    <citation type="journal article" date="2006" name="Science">
        <title>The genome of black cottonwood, Populus trichocarpa (Torr. &amp; Gray).</title>
        <authorList>
            <person name="Tuskan G.A."/>
            <person name="Difazio S."/>
            <person name="Jansson S."/>
            <person name="Bohlmann J."/>
            <person name="Grigoriev I."/>
            <person name="Hellsten U."/>
            <person name="Putnam N."/>
            <person name="Ralph S."/>
            <person name="Rombauts S."/>
            <person name="Salamov A."/>
            <person name="Schein J."/>
            <person name="Sterck L."/>
            <person name="Aerts A."/>
            <person name="Bhalerao R.R."/>
            <person name="Bhalerao R.P."/>
            <person name="Blaudez D."/>
            <person name="Boerjan W."/>
            <person name="Brun A."/>
            <person name="Brunner A."/>
            <person name="Busov V."/>
            <person name="Campbell M."/>
            <person name="Carlson J."/>
            <person name="Chalot M."/>
            <person name="Chapman J."/>
            <person name="Chen G.L."/>
            <person name="Cooper D."/>
            <person name="Coutinho P.M."/>
            <person name="Couturier J."/>
            <person name="Covert S."/>
            <person name="Cronk Q."/>
            <person name="Cunningham R."/>
            <person name="Davis J."/>
            <person name="Degroeve S."/>
            <person name="Dejardin A."/>
            <person name="Depamphilis C."/>
            <person name="Detter J."/>
            <person name="Dirks B."/>
            <person name="Dubchak I."/>
            <person name="Duplessis S."/>
            <person name="Ehlting J."/>
            <person name="Ellis B."/>
            <person name="Gendler K."/>
            <person name="Goodstein D."/>
            <person name="Gribskov M."/>
            <person name="Grimwood J."/>
            <person name="Groover A."/>
            <person name="Gunter L."/>
            <person name="Hamberger B."/>
            <person name="Heinze B."/>
            <person name="Helariutta Y."/>
            <person name="Henrissat B."/>
            <person name="Holligan D."/>
            <person name="Holt R."/>
            <person name="Huang W."/>
            <person name="Islam-Faridi N."/>
            <person name="Jones S."/>
            <person name="Jones-Rhoades M."/>
            <person name="Jorgensen R."/>
            <person name="Joshi C."/>
            <person name="Kangasjarvi J."/>
            <person name="Karlsson J."/>
            <person name="Kelleher C."/>
            <person name="Kirkpatrick R."/>
            <person name="Kirst M."/>
            <person name="Kohler A."/>
            <person name="Kalluri U."/>
            <person name="Larimer F."/>
            <person name="Leebens-Mack J."/>
            <person name="Leple J.C."/>
            <person name="Locascio P."/>
            <person name="Lou Y."/>
            <person name="Lucas S."/>
            <person name="Martin F."/>
            <person name="Montanini B."/>
            <person name="Napoli C."/>
            <person name="Nelson D.R."/>
            <person name="Nelson C."/>
            <person name="Nieminen K."/>
            <person name="Nilsson O."/>
            <person name="Pereda V."/>
            <person name="Peter G."/>
            <person name="Philippe R."/>
            <person name="Pilate G."/>
            <person name="Poliakov A."/>
            <person name="Razumovskaya J."/>
            <person name="Richardson P."/>
            <person name="Rinaldi C."/>
            <person name="Ritland K."/>
            <person name="Rouze P."/>
            <person name="Ryaboy D."/>
            <person name="Schmutz J."/>
            <person name="Schrader J."/>
            <person name="Segerman B."/>
            <person name="Shin H."/>
            <person name="Siddiqui A."/>
            <person name="Sterky F."/>
            <person name="Terry A."/>
            <person name="Tsai C.J."/>
            <person name="Uberbacher E."/>
            <person name="Unneberg P."/>
            <person name="Vahala J."/>
            <person name="Wall K."/>
            <person name="Wessler S."/>
            <person name="Yang G."/>
            <person name="Yin T."/>
            <person name="Douglas C."/>
            <person name="Marra M."/>
            <person name="Sandberg G."/>
            <person name="Van de Peer Y."/>
            <person name="Rokhsar D."/>
        </authorList>
    </citation>
    <scope>NUCLEOTIDE SEQUENCE [LARGE SCALE GENOMIC DNA]</scope>
    <source>
        <strain evidence="5">cv. Nisqually</strain>
    </source>
</reference>
<dbReference type="GO" id="GO:0005516">
    <property type="term" value="F:calmodulin binding"/>
    <property type="evidence" value="ECO:0007669"/>
    <property type="project" value="UniProtKB-KW"/>
</dbReference>
<name>A0A2K2C0F7_POPTR</name>
<evidence type="ECO:0000256" key="1">
    <source>
        <dbReference type="ARBA" id="ARBA00022860"/>
    </source>
</evidence>